<evidence type="ECO:0000313" key="11">
    <source>
        <dbReference type="EMBL" id="MFI7441149.1"/>
    </source>
</evidence>
<dbReference type="InterPro" id="IPR012338">
    <property type="entry name" value="Beta-lactam/transpept-like"/>
</dbReference>
<keyword evidence="8" id="KW-1133">Transmembrane helix</keyword>
<dbReference type="EC" id="3.4.-.-" evidence="11"/>
<accession>A0ABW8A312</accession>
<keyword evidence="8" id="KW-0812">Transmembrane</keyword>
<protein>
    <submittedName>
        <fullName evidence="11">D-alanyl-D-alanine carboxypeptidase family protein</fullName>
        <ecNumber evidence="11">3.4.-.-</ecNumber>
    </submittedName>
</protein>
<name>A0ABW8A312_9ACTN</name>
<gene>
    <name evidence="11" type="ORF">ACIBP5_14435</name>
</gene>
<dbReference type="InterPro" id="IPR018044">
    <property type="entry name" value="Peptidase_S11"/>
</dbReference>
<keyword evidence="5" id="KW-0573">Peptidoglycan synthesis</keyword>
<evidence type="ECO:0000256" key="1">
    <source>
        <dbReference type="ARBA" id="ARBA00007164"/>
    </source>
</evidence>
<evidence type="ECO:0000256" key="8">
    <source>
        <dbReference type="SAM" id="Phobius"/>
    </source>
</evidence>
<evidence type="ECO:0000256" key="5">
    <source>
        <dbReference type="ARBA" id="ARBA00022984"/>
    </source>
</evidence>
<keyword evidence="8" id="KW-0472">Membrane</keyword>
<comment type="caution">
    <text evidence="11">The sequence shown here is derived from an EMBL/GenBank/DDBJ whole genome shotgun (WGS) entry which is preliminary data.</text>
</comment>
<dbReference type="InterPro" id="IPR001967">
    <property type="entry name" value="Peptidase_S11_N"/>
</dbReference>
<evidence type="ECO:0000256" key="4">
    <source>
        <dbReference type="ARBA" id="ARBA00022960"/>
    </source>
</evidence>
<feature type="signal peptide" evidence="9">
    <location>
        <begin position="1"/>
        <end position="23"/>
    </location>
</feature>
<evidence type="ECO:0000313" key="12">
    <source>
        <dbReference type="Proteomes" id="UP001612928"/>
    </source>
</evidence>
<dbReference type="RefSeq" id="WP_397020958.1">
    <property type="nucleotide sequence ID" value="NZ_JBITMB010000003.1"/>
</dbReference>
<feature type="chain" id="PRO_5047503677" evidence="9">
    <location>
        <begin position="24"/>
        <end position="373"/>
    </location>
</feature>
<evidence type="ECO:0000256" key="6">
    <source>
        <dbReference type="ARBA" id="ARBA00023316"/>
    </source>
</evidence>
<comment type="similarity">
    <text evidence="1 7">Belongs to the peptidase S11 family.</text>
</comment>
<dbReference type="PANTHER" id="PTHR21581:SF33">
    <property type="entry name" value="D-ALANYL-D-ALANINE CARBOXYPEPTIDASE DACB"/>
    <property type="match status" value="1"/>
</dbReference>
<keyword evidence="6" id="KW-0961">Cell wall biogenesis/degradation</keyword>
<dbReference type="EMBL" id="JBITMB010000003">
    <property type="protein sequence ID" value="MFI7441149.1"/>
    <property type="molecule type" value="Genomic_DNA"/>
</dbReference>
<keyword evidence="3 11" id="KW-0378">Hydrolase</keyword>
<dbReference type="PRINTS" id="PR00725">
    <property type="entry name" value="DADACBPTASE1"/>
</dbReference>
<organism evidence="11 12">
    <name type="scientific">Nonomuraea indica</name>
    <dbReference type="NCBI Taxonomy" id="1581193"/>
    <lineage>
        <taxon>Bacteria</taxon>
        <taxon>Bacillati</taxon>
        <taxon>Actinomycetota</taxon>
        <taxon>Actinomycetes</taxon>
        <taxon>Streptosporangiales</taxon>
        <taxon>Streptosporangiaceae</taxon>
        <taxon>Nonomuraea</taxon>
    </lineage>
</organism>
<keyword evidence="4" id="KW-0133">Cell shape</keyword>
<evidence type="ECO:0000256" key="3">
    <source>
        <dbReference type="ARBA" id="ARBA00022801"/>
    </source>
</evidence>
<keyword evidence="12" id="KW-1185">Reference proteome</keyword>
<evidence type="ECO:0000256" key="9">
    <source>
        <dbReference type="SAM" id="SignalP"/>
    </source>
</evidence>
<keyword evidence="11" id="KW-0121">Carboxypeptidase</keyword>
<keyword evidence="11" id="KW-0645">Protease</keyword>
<dbReference type="GO" id="GO:0004180">
    <property type="term" value="F:carboxypeptidase activity"/>
    <property type="evidence" value="ECO:0007669"/>
    <property type="project" value="UniProtKB-KW"/>
</dbReference>
<dbReference type="Gene3D" id="3.40.710.10">
    <property type="entry name" value="DD-peptidase/beta-lactamase superfamily"/>
    <property type="match status" value="1"/>
</dbReference>
<evidence type="ECO:0000256" key="2">
    <source>
        <dbReference type="ARBA" id="ARBA00022729"/>
    </source>
</evidence>
<proteinExistence type="inferred from homology"/>
<feature type="transmembrane region" description="Helical" evidence="8">
    <location>
        <begin position="340"/>
        <end position="358"/>
    </location>
</feature>
<reference evidence="11 12" key="1">
    <citation type="submission" date="2024-10" db="EMBL/GenBank/DDBJ databases">
        <title>The Natural Products Discovery Center: Release of the First 8490 Sequenced Strains for Exploring Actinobacteria Biosynthetic Diversity.</title>
        <authorList>
            <person name="Kalkreuter E."/>
            <person name="Kautsar S.A."/>
            <person name="Yang D."/>
            <person name="Bader C.D."/>
            <person name="Teijaro C.N."/>
            <person name="Fluegel L."/>
            <person name="Davis C.M."/>
            <person name="Simpson J.R."/>
            <person name="Lauterbach L."/>
            <person name="Steele A.D."/>
            <person name="Gui C."/>
            <person name="Meng S."/>
            <person name="Li G."/>
            <person name="Viehrig K."/>
            <person name="Ye F."/>
            <person name="Su P."/>
            <person name="Kiefer A.F."/>
            <person name="Nichols A."/>
            <person name="Cepeda A.J."/>
            <person name="Yan W."/>
            <person name="Fan B."/>
            <person name="Jiang Y."/>
            <person name="Adhikari A."/>
            <person name="Zheng C.-J."/>
            <person name="Schuster L."/>
            <person name="Cowan T.M."/>
            <person name="Smanski M.J."/>
            <person name="Chevrette M.G."/>
            <person name="De Carvalho L.P.S."/>
            <person name="Shen B."/>
        </authorList>
    </citation>
    <scope>NUCLEOTIDE SEQUENCE [LARGE SCALE GENOMIC DNA]</scope>
    <source>
        <strain evidence="11 12">NPDC049503</strain>
    </source>
</reference>
<sequence length="373" mass="39443">MWNRLLPVTALIAAVALTGTAHASPTPPVGGEQLASRGLVRPDGIKAPPTTKATSFVIADAETGEVLAAKDAHGRYRPASTLKMLTAVTLIPLLDKDLRVKPSHNAVNQEGSAVGLTTKPIYKVDDLMKALMMSSGNDAAMALAEANGGLDKTLQDMNTAARRLQANDTVAKTPSGLDKPGQSSSAYDLALIARAGLANPEFRRYVGTKIAKFPAPKKYYEISNHNKLLWRYDGMIGVKNGWTTKARASFVGAATRGGHTIIVAIMRHEGFFWEEVAQLLDWGFAARGKVAPVGRLVDPLPVEAAAPAPQQVTTTPMASAEPAPLLESAAAKQTGTSRTVGVVVIGAGLLFGLVWLGYGLRRRRGSRPPALGE</sequence>
<dbReference type="PANTHER" id="PTHR21581">
    <property type="entry name" value="D-ALANYL-D-ALANINE CARBOXYPEPTIDASE"/>
    <property type="match status" value="1"/>
</dbReference>
<feature type="domain" description="Peptidase S11 D-alanyl-D-alanine carboxypeptidase A N-terminal" evidence="10">
    <location>
        <begin position="47"/>
        <end position="267"/>
    </location>
</feature>
<dbReference type="Proteomes" id="UP001612928">
    <property type="component" value="Unassembled WGS sequence"/>
</dbReference>
<evidence type="ECO:0000259" key="10">
    <source>
        <dbReference type="Pfam" id="PF00768"/>
    </source>
</evidence>
<evidence type="ECO:0000256" key="7">
    <source>
        <dbReference type="RuleBase" id="RU004016"/>
    </source>
</evidence>
<dbReference type="Pfam" id="PF00768">
    <property type="entry name" value="Peptidase_S11"/>
    <property type="match status" value="1"/>
</dbReference>
<dbReference type="SUPFAM" id="SSF56601">
    <property type="entry name" value="beta-lactamase/transpeptidase-like"/>
    <property type="match status" value="1"/>
</dbReference>
<keyword evidence="2 9" id="KW-0732">Signal</keyword>